<gene>
    <name evidence="2" type="ORF">SDC9_70420</name>
</gene>
<dbReference type="EMBL" id="VSSQ01004148">
    <property type="protein sequence ID" value="MPM23943.1"/>
    <property type="molecule type" value="Genomic_DNA"/>
</dbReference>
<sequence length="228" mass="26091">MLDNLILAYHSEFYDWNLKEIAGFYTKNKKFLLGFIIFVLAVIGTIIYSLISHTSVLMLIFLLVELILGIAGDRLMVKRHQQFISTKQEHINKVALFLKTAIPDNNLFSRKQIEELINRLSYRIEIGAPFNKFKSSFSKFGKVIILPIITYIAGVYTGNISELEFTVVITWAISTILIIGLGYVTWGMLAQGLQKITCRNYDAAIALKEDLLDIRLLFFVNDDEQQNN</sequence>
<keyword evidence="1" id="KW-0472">Membrane</keyword>
<proteinExistence type="predicted"/>
<organism evidence="2">
    <name type="scientific">bioreactor metagenome</name>
    <dbReference type="NCBI Taxonomy" id="1076179"/>
    <lineage>
        <taxon>unclassified sequences</taxon>
        <taxon>metagenomes</taxon>
        <taxon>ecological metagenomes</taxon>
    </lineage>
</organism>
<feature type="transmembrane region" description="Helical" evidence="1">
    <location>
        <begin position="165"/>
        <end position="186"/>
    </location>
</feature>
<reference evidence="2" key="1">
    <citation type="submission" date="2019-08" db="EMBL/GenBank/DDBJ databases">
        <authorList>
            <person name="Kucharzyk K."/>
            <person name="Murdoch R.W."/>
            <person name="Higgins S."/>
            <person name="Loffler F."/>
        </authorList>
    </citation>
    <scope>NUCLEOTIDE SEQUENCE</scope>
</reference>
<keyword evidence="1" id="KW-1133">Transmembrane helix</keyword>
<accession>A0A644YBL6</accession>
<protein>
    <submittedName>
        <fullName evidence="2">Uncharacterized protein</fullName>
    </submittedName>
</protein>
<keyword evidence="1" id="KW-0812">Transmembrane</keyword>
<feature type="transmembrane region" description="Helical" evidence="1">
    <location>
        <begin position="140"/>
        <end position="159"/>
    </location>
</feature>
<dbReference type="AlphaFoldDB" id="A0A644YBL6"/>
<feature type="transmembrane region" description="Helical" evidence="1">
    <location>
        <begin position="57"/>
        <end position="77"/>
    </location>
</feature>
<comment type="caution">
    <text evidence="2">The sequence shown here is derived from an EMBL/GenBank/DDBJ whole genome shotgun (WGS) entry which is preliminary data.</text>
</comment>
<name>A0A644YBL6_9ZZZZ</name>
<evidence type="ECO:0000256" key="1">
    <source>
        <dbReference type="SAM" id="Phobius"/>
    </source>
</evidence>
<evidence type="ECO:0000313" key="2">
    <source>
        <dbReference type="EMBL" id="MPM23943.1"/>
    </source>
</evidence>
<feature type="transmembrane region" description="Helical" evidence="1">
    <location>
        <begin position="31"/>
        <end position="51"/>
    </location>
</feature>